<evidence type="ECO:0000313" key="8">
    <source>
        <dbReference type="EMBL" id="GAA4286374.1"/>
    </source>
</evidence>
<evidence type="ECO:0000259" key="6">
    <source>
        <dbReference type="PROSITE" id="PS50110"/>
    </source>
</evidence>
<evidence type="ECO:0000256" key="5">
    <source>
        <dbReference type="PROSITE-ProRule" id="PRU01091"/>
    </source>
</evidence>
<gene>
    <name evidence="8" type="ORF">GCM10022262_07330</name>
</gene>
<protein>
    <submittedName>
        <fullName evidence="8">Response regulator transcription factor</fullName>
    </submittedName>
</protein>
<dbReference type="PANTHER" id="PTHR48111:SF40">
    <property type="entry name" value="PHOSPHATE REGULON TRANSCRIPTIONAL REGULATORY PROTEIN PHOB"/>
    <property type="match status" value="1"/>
</dbReference>
<dbReference type="SMART" id="SM00862">
    <property type="entry name" value="Trans_reg_C"/>
    <property type="match status" value="1"/>
</dbReference>
<dbReference type="InterPro" id="IPR011006">
    <property type="entry name" value="CheY-like_superfamily"/>
</dbReference>
<proteinExistence type="predicted"/>
<keyword evidence="3 5" id="KW-0238">DNA-binding</keyword>
<dbReference type="EMBL" id="BAABBA010000003">
    <property type="protein sequence ID" value="GAA4286374.1"/>
    <property type="molecule type" value="Genomic_DNA"/>
</dbReference>
<dbReference type="InterPro" id="IPR001789">
    <property type="entry name" value="Sig_transdc_resp-reg_receiver"/>
</dbReference>
<dbReference type="InterPro" id="IPR036388">
    <property type="entry name" value="WH-like_DNA-bd_sf"/>
</dbReference>
<evidence type="ECO:0000256" key="3">
    <source>
        <dbReference type="ARBA" id="ARBA00023125"/>
    </source>
</evidence>
<name>A0ABP8EQS6_9MICO</name>
<keyword evidence="9" id="KW-1185">Reference proteome</keyword>
<feature type="domain" description="Response regulatory" evidence="6">
    <location>
        <begin position="8"/>
        <end position="122"/>
    </location>
</feature>
<dbReference type="InterPro" id="IPR001867">
    <property type="entry name" value="OmpR/PhoB-type_DNA-bd"/>
</dbReference>
<comment type="caution">
    <text evidence="8">The sequence shown here is derived from an EMBL/GenBank/DDBJ whole genome shotgun (WGS) entry which is preliminary data.</text>
</comment>
<keyword evidence="1 4" id="KW-0597">Phosphoprotein</keyword>
<dbReference type="Gene3D" id="6.10.250.690">
    <property type="match status" value="1"/>
</dbReference>
<dbReference type="Pfam" id="PF00486">
    <property type="entry name" value="Trans_reg_C"/>
    <property type="match status" value="1"/>
</dbReference>
<dbReference type="SMART" id="SM00448">
    <property type="entry name" value="REC"/>
    <property type="match status" value="1"/>
</dbReference>
<dbReference type="Pfam" id="PF00072">
    <property type="entry name" value="Response_reg"/>
    <property type="match status" value="1"/>
</dbReference>
<evidence type="ECO:0000256" key="1">
    <source>
        <dbReference type="ARBA" id="ARBA00022553"/>
    </source>
</evidence>
<sequence>MLGGVQQTVLVVEDDDGIALPLVRTLDREGYAVERVAEGLPAVERVGAGGVQLVILDLGLPDIDGLEVCHRVRADGYDDGIIILTARGEELDRVVGLDVGADDYLPKPFALSELLARSRALLRRSVRMAAAQPAAEPGSAPVREPEQGVQPLRVDARSRRAWVDGEELALSSKEFDLLALLFSEHGAVLTRETLMDKVWDENWYGSTKTLDVAVGRLRQKLEASGSRARVVAVRGVGFRLEDVDA</sequence>
<reference evidence="9" key="1">
    <citation type="journal article" date="2019" name="Int. J. Syst. Evol. Microbiol.">
        <title>The Global Catalogue of Microorganisms (GCM) 10K type strain sequencing project: providing services to taxonomists for standard genome sequencing and annotation.</title>
        <authorList>
            <consortium name="The Broad Institute Genomics Platform"/>
            <consortium name="The Broad Institute Genome Sequencing Center for Infectious Disease"/>
            <person name="Wu L."/>
            <person name="Ma J."/>
        </authorList>
    </citation>
    <scope>NUCLEOTIDE SEQUENCE [LARGE SCALE GENOMIC DNA]</scope>
    <source>
        <strain evidence="9">JCM 17459</strain>
    </source>
</reference>
<feature type="domain" description="OmpR/PhoB-type" evidence="7">
    <location>
        <begin position="144"/>
        <end position="242"/>
    </location>
</feature>
<evidence type="ECO:0000256" key="2">
    <source>
        <dbReference type="ARBA" id="ARBA00023012"/>
    </source>
</evidence>
<dbReference type="PROSITE" id="PS51755">
    <property type="entry name" value="OMPR_PHOB"/>
    <property type="match status" value="1"/>
</dbReference>
<feature type="modified residue" description="4-aspartylphosphate" evidence="4">
    <location>
        <position position="57"/>
    </location>
</feature>
<evidence type="ECO:0000256" key="4">
    <source>
        <dbReference type="PROSITE-ProRule" id="PRU00169"/>
    </source>
</evidence>
<dbReference type="Proteomes" id="UP001499841">
    <property type="component" value="Unassembled WGS sequence"/>
</dbReference>
<dbReference type="PANTHER" id="PTHR48111">
    <property type="entry name" value="REGULATOR OF RPOS"/>
    <property type="match status" value="1"/>
</dbReference>
<dbReference type="SUPFAM" id="SSF46894">
    <property type="entry name" value="C-terminal effector domain of the bipartite response regulators"/>
    <property type="match status" value="1"/>
</dbReference>
<dbReference type="InterPro" id="IPR016032">
    <property type="entry name" value="Sig_transdc_resp-reg_C-effctor"/>
</dbReference>
<organism evidence="8 9">
    <name type="scientific">Georgenia daeguensis</name>
    <dbReference type="NCBI Taxonomy" id="908355"/>
    <lineage>
        <taxon>Bacteria</taxon>
        <taxon>Bacillati</taxon>
        <taxon>Actinomycetota</taxon>
        <taxon>Actinomycetes</taxon>
        <taxon>Micrococcales</taxon>
        <taxon>Bogoriellaceae</taxon>
        <taxon>Georgenia</taxon>
    </lineage>
</organism>
<dbReference type="Gene3D" id="1.10.10.10">
    <property type="entry name" value="Winged helix-like DNA-binding domain superfamily/Winged helix DNA-binding domain"/>
    <property type="match status" value="1"/>
</dbReference>
<dbReference type="PROSITE" id="PS50110">
    <property type="entry name" value="RESPONSE_REGULATORY"/>
    <property type="match status" value="1"/>
</dbReference>
<keyword evidence="2" id="KW-0902">Two-component regulatory system</keyword>
<accession>A0ABP8EQS6</accession>
<dbReference type="CDD" id="cd00383">
    <property type="entry name" value="trans_reg_C"/>
    <property type="match status" value="1"/>
</dbReference>
<evidence type="ECO:0000313" key="9">
    <source>
        <dbReference type="Proteomes" id="UP001499841"/>
    </source>
</evidence>
<dbReference type="SUPFAM" id="SSF52172">
    <property type="entry name" value="CheY-like"/>
    <property type="match status" value="1"/>
</dbReference>
<dbReference type="Gene3D" id="3.40.50.2300">
    <property type="match status" value="1"/>
</dbReference>
<evidence type="ECO:0000259" key="7">
    <source>
        <dbReference type="PROSITE" id="PS51755"/>
    </source>
</evidence>
<feature type="DNA-binding region" description="OmpR/PhoB-type" evidence="5">
    <location>
        <begin position="144"/>
        <end position="242"/>
    </location>
</feature>
<dbReference type="InterPro" id="IPR039420">
    <property type="entry name" value="WalR-like"/>
</dbReference>